<sequence length="186" mass="21627">MLPVRRLLPRTVRNAEDIRTDSFIQNQRFRRIQTSTIKQQRGYKIGLNFQETTTAVRHLLKLPRICPYCNAKLFAGETDYGLDQRTYNIPTASQVAAIWVEGHESIDRMKRDIILFAIILIFGEPGNVQTLWNNNFVAMSEDFMKSGILDDQRHINAVLLHIKIILEQHHKKLTEFDLPPLDLSEK</sequence>
<dbReference type="Proteomes" id="UP000789396">
    <property type="component" value="Unassembled WGS sequence"/>
</dbReference>
<accession>A0A9N9GES9</accession>
<dbReference type="EMBL" id="CAJVPZ010008738">
    <property type="protein sequence ID" value="CAG8601269.1"/>
    <property type="molecule type" value="Genomic_DNA"/>
</dbReference>
<dbReference type="AlphaFoldDB" id="A0A9N9GES9"/>
<name>A0A9N9GES9_9GLOM</name>
<dbReference type="OrthoDB" id="2486731at2759"/>
<comment type="caution">
    <text evidence="1">The sequence shown here is derived from an EMBL/GenBank/DDBJ whole genome shotgun (WGS) entry which is preliminary data.</text>
</comment>
<gene>
    <name evidence="1" type="ORF">RFULGI_LOCUS6612</name>
</gene>
<evidence type="ECO:0000313" key="2">
    <source>
        <dbReference type="Proteomes" id="UP000789396"/>
    </source>
</evidence>
<evidence type="ECO:0000313" key="1">
    <source>
        <dbReference type="EMBL" id="CAG8601269.1"/>
    </source>
</evidence>
<keyword evidence="2" id="KW-1185">Reference proteome</keyword>
<organism evidence="1 2">
    <name type="scientific">Racocetra fulgida</name>
    <dbReference type="NCBI Taxonomy" id="60492"/>
    <lineage>
        <taxon>Eukaryota</taxon>
        <taxon>Fungi</taxon>
        <taxon>Fungi incertae sedis</taxon>
        <taxon>Mucoromycota</taxon>
        <taxon>Glomeromycotina</taxon>
        <taxon>Glomeromycetes</taxon>
        <taxon>Diversisporales</taxon>
        <taxon>Gigasporaceae</taxon>
        <taxon>Racocetra</taxon>
    </lineage>
</organism>
<proteinExistence type="predicted"/>
<protein>
    <submittedName>
        <fullName evidence="1">19172_t:CDS:1</fullName>
    </submittedName>
</protein>
<reference evidence="1" key="1">
    <citation type="submission" date="2021-06" db="EMBL/GenBank/DDBJ databases">
        <authorList>
            <person name="Kallberg Y."/>
            <person name="Tangrot J."/>
            <person name="Rosling A."/>
        </authorList>
    </citation>
    <scope>NUCLEOTIDE SEQUENCE</scope>
    <source>
        <strain evidence="1">IN212</strain>
    </source>
</reference>